<dbReference type="Gene3D" id="1.25.40.990">
    <property type="match status" value="1"/>
</dbReference>
<keyword evidence="4" id="KW-1185">Reference proteome</keyword>
<dbReference type="Pfam" id="PF03399">
    <property type="entry name" value="SAC3_GANP"/>
    <property type="match status" value="1"/>
</dbReference>
<evidence type="ECO:0000313" key="3">
    <source>
        <dbReference type="EMBL" id="KAK2080479.1"/>
    </source>
</evidence>
<protein>
    <recommendedName>
        <fullName evidence="2">SAC3/GANP/THP3 conserved domain-containing protein</fullName>
    </recommendedName>
</protein>
<dbReference type="EMBL" id="JASFZW010000001">
    <property type="protein sequence ID" value="KAK2080479.1"/>
    <property type="molecule type" value="Genomic_DNA"/>
</dbReference>
<evidence type="ECO:0000259" key="2">
    <source>
        <dbReference type="Pfam" id="PF03399"/>
    </source>
</evidence>
<reference evidence="3" key="1">
    <citation type="submission" date="2021-01" db="EMBL/GenBank/DDBJ databases">
        <authorList>
            <person name="Eckstrom K.M.E."/>
        </authorList>
    </citation>
    <scope>NUCLEOTIDE SEQUENCE</scope>
    <source>
        <strain evidence="3">UVCC 0001</strain>
    </source>
</reference>
<dbReference type="GO" id="GO:0070390">
    <property type="term" value="C:transcription export complex 2"/>
    <property type="evidence" value="ECO:0007669"/>
    <property type="project" value="TreeGrafter"/>
</dbReference>
<organism evidence="3 4">
    <name type="scientific">Prototheca wickerhamii</name>
    <dbReference type="NCBI Taxonomy" id="3111"/>
    <lineage>
        <taxon>Eukaryota</taxon>
        <taxon>Viridiplantae</taxon>
        <taxon>Chlorophyta</taxon>
        <taxon>core chlorophytes</taxon>
        <taxon>Trebouxiophyceae</taxon>
        <taxon>Chlorellales</taxon>
        <taxon>Chlorellaceae</taxon>
        <taxon>Prototheca</taxon>
    </lineage>
</organism>
<accession>A0AAD9IKY6</accession>
<feature type="region of interest" description="Disordered" evidence="1">
    <location>
        <begin position="798"/>
        <end position="834"/>
    </location>
</feature>
<feature type="region of interest" description="Disordered" evidence="1">
    <location>
        <begin position="467"/>
        <end position="488"/>
    </location>
</feature>
<dbReference type="GO" id="GO:0006406">
    <property type="term" value="P:mRNA export from nucleus"/>
    <property type="evidence" value="ECO:0007669"/>
    <property type="project" value="TreeGrafter"/>
</dbReference>
<feature type="compositionally biased region" description="Low complexity" evidence="1">
    <location>
        <begin position="644"/>
        <end position="654"/>
    </location>
</feature>
<feature type="domain" description="SAC3/GANP/THP3 conserved" evidence="2">
    <location>
        <begin position="5"/>
        <end position="206"/>
    </location>
</feature>
<proteinExistence type="predicted"/>
<dbReference type="GO" id="GO:0005737">
    <property type="term" value="C:cytoplasm"/>
    <property type="evidence" value="ECO:0007669"/>
    <property type="project" value="TreeGrafter"/>
</dbReference>
<evidence type="ECO:0000313" key="4">
    <source>
        <dbReference type="Proteomes" id="UP001255856"/>
    </source>
</evidence>
<evidence type="ECO:0000256" key="1">
    <source>
        <dbReference type="SAM" id="MobiDB-lite"/>
    </source>
</evidence>
<dbReference type="Proteomes" id="UP001255856">
    <property type="component" value="Unassembled WGS sequence"/>
</dbReference>
<sequence length="866" mass="94811">MLHLRSLLDRTDARFGLIHKFLWDRYRAVRQDLYVQGMHDEFAISVYEEIVRFHIMCEHELCDQDQSVVDMEGFNSHLNIEQMNKALISLSDMYERQTEAGSPCQTEAEFRAYHLLSLMAQHGKFKGDGQAFLSTLQALRPEVKSSAPVRWVLKLQQAFAANDWIKFFALVDAAPYLLACLAHIYFNQVRGRALVALSETLTPSAARPALVAVSQIQAAAARRREEQERQAAAEAAQRRAAQAEAARRAAAAEAVRQREAEEAARLAAERRRAEEAARQAAEAEAARQRAIAEEAARQERERRRAEAARRAAAEAEAARQRALAEEEARRVAAAKAAAEARRLAAEAEARRRAAEAEARRLAAEVEARRIAEEKERRRQAKCRAAILALHFGKWRRRLARAREVRAAQKRCSVGIFRSMVSAVVPGMLAWASSRLGGGKGGAEIRLGARLEDAVPTSALAWFQTPSVEQRGGPRASPPAPPGWEIAADPSRPPRLWRVRVLEHARASVPARLAVRRALGAGAKAVPGPDGGEAFVLGAPDGPLRILVQFAKLSDEASDACLSEEVDGFLVLAPSEGTRDQQLWAGLPATLGDAAATPPATHRAPDPPAPARPAAQIFGAPESEPSSSPSTTRRPRKPSRALAPGSRTASRTASGRTRRRWSRRPLGALLAGTLQRLLVAHGVAPEDGAVDAALGRRLIDQTLVHAAEIVLAAEASPAAQRRWPPRELVAPGSKLAGWWDRPRQQTLIASLAAVRARQGALLRQELTTTSLVALSTILSLEDRPDLFVIAPYDLPQLWEDSASPSRPQTPTDPLPEPSRKRKLSPSAVQVAEPVRRRDSILSRASELEDEIRNESLRFQLLTTSSIV</sequence>
<dbReference type="PANTHER" id="PTHR12436:SF3">
    <property type="entry name" value="GERMINAL-CENTER ASSOCIATED NUCLEAR PROTEIN"/>
    <property type="match status" value="1"/>
</dbReference>
<feature type="compositionally biased region" description="Low complexity" evidence="1">
    <location>
        <begin position="620"/>
        <end position="631"/>
    </location>
</feature>
<dbReference type="InterPro" id="IPR045107">
    <property type="entry name" value="SAC3/GANP/THP3"/>
</dbReference>
<dbReference type="InterPro" id="IPR005062">
    <property type="entry name" value="SAC3/GANP/THP3_conserved"/>
</dbReference>
<feature type="region of interest" description="Disordered" evidence="1">
    <location>
        <begin position="277"/>
        <end position="311"/>
    </location>
</feature>
<gene>
    <name evidence="3" type="ORF">QBZ16_000332</name>
</gene>
<dbReference type="AlphaFoldDB" id="A0AAD9IKY6"/>
<dbReference type="PANTHER" id="PTHR12436">
    <property type="entry name" value="80 KDA MCM3-ASSOCIATED PROTEIN"/>
    <property type="match status" value="1"/>
</dbReference>
<feature type="compositionally biased region" description="Low complexity" evidence="1">
    <location>
        <begin position="592"/>
        <end position="601"/>
    </location>
</feature>
<feature type="compositionally biased region" description="Basic and acidic residues" evidence="1">
    <location>
        <begin position="284"/>
        <end position="311"/>
    </location>
</feature>
<feature type="region of interest" description="Disordered" evidence="1">
    <location>
        <begin position="590"/>
        <end position="660"/>
    </location>
</feature>
<name>A0AAD9IKY6_PROWI</name>
<comment type="caution">
    <text evidence="3">The sequence shown here is derived from an EMBL/GenBank/DDBJ whole genome shotgun (WGS) entry which is preliminary data.</text>
</comment>